<reference evidence="1" key="3">
    <citation type="submission" date="2025-09" db="UniProtKB">
        <authorList>
            <consortium name="Ensembl"/>
        </authorList>
    </citation>
    <scope>IDENTIFICATION</scope>
</reference>
<dbReference type="InParanoid" id="H2YAM6"/>
<evidence type="ECO:0000313" key="1">
    <source>
        <dbReference type="Ensembl" id="ENSCSAVP00000002374.1"/>
    </source>
</evidence>
<organism evidence="1 2">
    <name type="scientific">Ciona savignyi</name>
    <name type="common">Pacific transparent sea squirt</name>
    <dbReference type="NCBI Taxonomy" id="51511"/>
    <lineage>
        <taxon>Eukaryota</taxon>
        <taxon>Metazoa</taxon>
        <taxon>Chordata</taxon>
        <taxon>Tunicata</taxon>
        <taxon>Ascidiacea</taxon>
        <taxon>Phlebobranchia</taxon>
        <taxon>Cionidae</taxon>
        <taxon>Ciona</taxon>
    </lineage>
</organism>
<sequence length="88" mass="9847">MADLFFPPMTPVTPTQEGLFGLRGSDGYSLIGVTDDDDPTLAWVRSLPSPRITNLDITSEDRFLNQNAPNHDERFLETPCPIYDLYTG</sequence>
<dbReference type="Ensembl" id="ENSCSAVT00000002413.1">
    <property type="protein sequence ID" value="ENSCSAVP00000002374.1"/>
    <property type="gene ID" value="ENSCSAVG00000001399.1"/>
</dbReference>
<dbReference type="HOGENOM" id="CLU_2474579_0_0_1"/>
<protein>
    <submittedName>
        <fullName evidence="1">Uncharacterized protein</fullName>
    </submittedName>
</protein>
<keyword evidence="2" id="KW-1185">Reference proteome</keyword>
<accession>H2YAM6</accession>
<reference evidence="2" key="1">
    <citation type="submission" date="2003-08" db="EMBL/GenBank/DDBJ databases">
        <authorList>
            <person name="Birren B."/>
            <person name="Nusbaum C."/>
            <person name="Abebe A."/>
            <person name="Abouelleil A."/>
            <person name="Adekoya E."/>
            <person name="Ait-zahra M."/>
            <person name="Allen N."/>
            <person name="Allen T."/>
            <person name="An P."/>
            <person name="Anderson M."/>
            <person name="Anderson S."/>
            <person name="Arachchi H."/>
            <person name="Armbruster J."/>
            <person name="Bachantsang P."/>
            <person name="Baldwin J."/>
            <person name="Barry A."/>
            <person name="Bayul T."/>
            <person name="Blitshsteyn B."/>
            <person name="Bloom T."/>
            <person name="Blye J."/>
            <person name="Boguslavskiy L."/>
            <person name="Borowsky M."/>
            <person name="Boukhgalter B."/>
            <person name="Brunache A."/>
            <person name="Butler J."/>
            <person name="Calixte N."/>
            <person name="Calvo S."/>
            <person name="Camarata J."/>
            <person name="Campo K."/>
            <person name="Chang J."/>
            <person name="Cheshatsang Y."/>
            <person name="Citroen M."/>
            <person name="Collymore A."/>
            <person name="Considine T."/>
            <person name="Cook A."/>
            <person name="Cooke P."/>
            <person name="Corum B."/>
            <person name="Cuomo C."/>
            <person name="David R."/>
            <person name="Dawoe T."/>
            <person name="Degray S."/>
            <person name="Dodge S."/>
            <person name="Dooley K."/>
            <person name="Dorje P."/>
            <person name="Dorjee K."/>
            <person name="Dorris L."/>
            <person name="Duffey N."/>
            <person name="Dupes A."/>
            <person name="Elkins T."/>
            <person name="Engels R."/>
            <person name="Erickson J."/>
            <person name="Farina A."/>
            <person name="Faro S."/>
            <person name="Ferreira P."/>
            <person name="Fischer H."/>
            <person name="Fitzgerald M."/>
            <person name="Foley K."/>
            <person name="Gage D."/>
            <person name="Galagan J."/>
            <person name="Gearin G."/>
            <person name="Gnerre S."/>
            <person name="Gnirke A."/>
            <person name="Goyette A."/>
            <person name="Graham J."/>
            <person name="Grandbois E."/>
            <person name="Gyaltsen K."/>
            <person name="Hafez N."/>
            <person name="Hagopian D."/>
            <person name="Hagos B."/>
            <person name="Hall J."/>
            <person name="Hatcher B."/>
            <person name="Heller A."/>
            <person name="Higgins H."/>
            <person name="Honan T."/>
            <person name="Horn A."/>
            <person name="Houde N."/>
            <person name="Hughes L."/>
            <person name="Hulme W."/>
            <person name="Husby E."/>
            <person name="Iliev I."/>
            <person name="Jaffe D."/>
            <person name="Jones C."/>
            <person name="Kamal M."/>
            <person name="Kamat A."/>
            <person name="Kamvysselis M."/>
            <person name="Karlsson E."/>
            <person name="Kells C."/>
            <person name="Kieu A."/>
            <person name="Kisner P."/>
            <person name="Kodira C."/>
            <person name="Kulbokas E."/>
            <person name="Labutti K."/>
            <person name="Lama D."/>
            <person name="Landers T."/>
            <person name="Leger J."/>
            <person name="Levine S."/>
            <person name="Lewis D."/>
            <person name="Lewis T."/>
            <person name="Lindblad-toh K."/>
            <person name="Liu X."/>
            <person name="Lokyitsang T."/>
            <person name="Lokyitsang Y."/>
            <person name="Lucien O."/>
            <person name="Lui A."/>
            <person name="Ma L.J."/>
            <person name="Mabbitt R."/>
            <person name="Macdonald J."/>
            <person name="Maclean C."/>
            <person name="Major J."/>
            <person name="Manning J."/>
            <person name="Marabella R."/>
            <person name="Maru K."/>
            <person name="Matthews C."/>
            <person name="Mauceli E."/>
            <person name="Mccarthy M."/>
            <person name="Mcdonough S."/>
            <person name="Mcghee T."/>
            <person name="Meldrim J."/>
            <person name="Meneus L."/>
            <person name="Mesirov J."/>
            <person name="Mihalev A."/>
            <person name="Mihova T."/>
            <person name="Mikkelsen T."/>
            <person name="Mlenga V."/>
            <person name="Moru K."/>
            <person name="Mozes J."/>
            <person name="Mulrain L."/>
            <person name="Munson G."/>
            <person name="Naylor J."/>
            <person name="Newes C."/>
            <person name="Nguyen C."/>
            <person name="Nguyen N."/>
            <person name="Nguyen T."/>
            <person name="Nicol R."/>
            <person name="Nielsen C."/>
            <person name="Nizzari M."/>
            <person name="Norbu C."/>
            <person name="Norbu N."/>
            <person name="O'donnell P."/>
            <person name="Okoawo O."/>
            <person name="O'leary S."/>
            <person name="Omotosho B."/>
            <person name="O'neill K."/>
            <person name="Osman S."/>
            <person name="Parker S."/>
            <person name="Perrin D."/>
            <person name="Phunkhang P."/>
            <person name="Piqani B."/>
            <person name="Purcell S."/>
            <person name="Rachupka T."/>
            <person name="Ramasamy U."/>
            <person name="Rameau R."/>
            <person name="Ray V."/>
            <person name="Raymond C."/>
            <person name="Retta R."/>
            <person name="Richardson S."/>
            <person name="Rise C."/>
            <person name="Rodriguez J."/>
            <person name="Rogers J."/>
            <person name="Rogov P."/>
            <person name="Rutman M."/>
            <person name="Schupbach R."/>
            <person name="Seaman C."/>
            <person name="Settipalli S."/>
            <person name="Sharpe T."/>
            <person name="Sheridan J."/>
            <person name="Sherpa N."/>
            <person name="Shi J."/>
            <person name="Smirnov S."/>
            <person name="Smith C."/>
            <person name="Sougnez C."/>
            <person name="Spencer B."/>
            <person name="Stalker J."/>
            <person name="Stange-thomann N."/>
            <person name="Stavropoulos S."/>
            <person name="Stetson K."/>
            <person name="Stone C."/>
            <person name="Stone S."/>
            <person name="Stubbs M."/>
            <person name="Talamas J."/>
            <person name="Tchuinga P."/>
            <person name="Tenzing P."/>
            <person name="Tesfaye S."/>
            <person name="Theodore J."/>
            <person name="Thoulutsang Y."/>
            <person name="Topham K."/>
            <person name="Towey S."/>
            <person name="Tsamla T."/>
            <person name="Tsomo N."/>
            <person name="Vallee D."/>
            <person name="Vassiliev H."/>
            <person name="Venkataraman V."/>
            <person name="Vinson J."/>
            <person name="Vo A."/>
            <person name="Wade C."/>
            <person name="Wang S."/>
            <person name="Wangchuk T."/>
            <person name="Wangdi T."/>
            <person name="Whittaker C."/>
            <person name="Wilkinson J."/>
            <person name="Wu Y."/>
            <person name="Wyman D."/>
            <person name="Yadav S."/>
            <person name="Yang S."/>
            <person name="Yang X."/>
            <person name="Yeager S."/>
            <person name="Yee E."/>
            <person name="Young G."/>
            <person name="Zainoun J."/>
            <person name="Zembeck L."/>
            <person name="Zimmer A."/>
            <person name="Zody M."/>
            <person name="Lander E."/>
        </authorList>
    </citation>
    <scope>NUCLEOTIDE SEQUENCE [LARGE SCALE GENOMIC DNA]</scope>
</reference>
<reference evidence="1" key="2">
    <citation type="submission" date="2025-08" db="UniProtKB">
        <authorList>
            <consortium name="Ensembl"/>
        </authorList>
    </citation>
    <scope>IDENTIFICATION</scope>
</reference>
<name>H2YAM6_CIOSA</name>
<dbReference type="Proteomes" id="UP000007875">
    <property type="component" value="Unassembled WGS sequence"/>
</dbReference>
<dbReference type="AlphaFoldDB" id="H2YAM6"/>
<proteinExistence type="predicted"/>
<evidence type="ECO:0000313" key="2">
    <source>
        <dbReference type="Proteomes" id="UP000007875"/>
    </source>
</evidence>